<organism evidence="5 6">
    <name type="scientific">Marinobacterium iners DSM 11526</name>
    <dbReference type="NCBI Taxonomy" id="1122198"/>
    <lineage>
        <taxon>Bacteria</taxon>
        <taxon>Pseudomonadati</taxon>
        <taxon>Pseudomonadota</taxon>
        <taxon>Gammaproteobacteria</taxon>
        <taxon>Oceanospirillales</taxon>
        <taxon>Oceanospirillaceae</taxon>
        <taxon>Marinobacterium</taxon>
    </lineage>
</organism>
<dbReference type="RefSeq" id="WP_254774950.1">
    <property type="nucleotide sequence ID" value="NZ_FNRJ01000001.1"/>
</dbReference>
<dbReference type="InterPro" id="IPR050204">
    <property type="entry name" value="AraC_XylS_family_regulators"/>
</dbReference>
<evidence type="ECO:0000313" key="5">
    <source>
        <dbReference type="EMBL" id="SEA12229.1"/>
    </source>
</evidence>
<dbReference type="Proteomes" id="UP000242469">
    <property type="component" value="Unassembled WGS sequence"/>
</dbReference>
<protein>
    <submittedName>
        <fullName evidence="5">AraC-type DNA-binding protein</fullName>
    </submittedName>
</protein>
<dbReference type="AlphaFoldDB" id="A0A1H3YKU3"/>
<dbReference type="SMART" id="SM00342">
    <property type="entry name" value="HTH_ARAC"/>
    <property type="match status" value="1"/>
</dbReference>
<sequence length="286" mass="31952">MMLSVSNGSNRNASFGNRMAYAHVEQPWFVLNSAKHYDLAVSDDPVVSHCYAFEADLSGGSTFAIPDGCIDILFDCDQTNPKAKVCGSTLEARSAGLKHGHRYFGVRYELGVIPGFLSVSADELVNCELNLLDIAPRIESVFSQIVTENCFEGQVRLFGRFHSGKAPRTLSVLTLEAVRAICDAKGDLRIKQLEKITGYTCRTLQRQFQSDMGMSPKTFSRIVRCQSAVHEINHQSSVVFSELACDLGFSDQPHFLREFKKFVSATPVNYQRQVKQSAYLQRIRYA</sequence>
<proteinExistence type="predicted"/>
<dbReference type="Pfam" id="PF20240">
    <property type="entry name" value="DUF6597"/>
    <property type="match status" value="1"/>
</dbReference>
<dbReference type="Pfam" id="PF12833">
    <property type="entry name" value="HTH_18"/>
    <property type="match status" value="1"/>
</dbReference>
<gene>
    <name evidence="5" type="ORF">SAMN02745729_101519</name>
</gene>
<evidence type="ECO:0000256" key="1">
    <source>
        <dbReference type="ARBA" id="ARBA00023015"/>
    </source>
</evidence>
<keyword evidence="6" id="KW-1185">Reference proteome</keyword>
<accession>A0A1H3YKU3</accession>
<keyword evidence="2 5" id="KW-0238">DNA-binding</keyword>
<evidence type="ECO:0000259" key="4">
    <source>
        <dbReference type="PROSITE" id="PS01124"/>
    </source>
</evidence>
<name>A0A1H3YKU3_9GAMM</name>
<keyword evidence="1" id="KW-0805">Transcription regulation</keyword>
<dbReference type="PANTHER" id="PTHR46796">
    <property type="entry name" value="HTH-TYPE TRANSCRIPTIONAL ACTIVATOR RHAS-RELATED"/>
    <property type="match status" value="1"/>
</dbReference>
<evidence type="ECO:0000256" key="2">
    <source>
        <dbReference type="ARBA" id="ARBA00023125"/>
    </source>
</evidence>
<dbReference type="GO" id="GO:0043565">
    <property type="term" value="F:sequence-specific DNA binding"/>
    <property type="evidence" value="ECO:0007669"/>
    <property type="project" value="InterPro"/>
</dbReference>
<keyword evidence="3" id="KW-0804">Transcription</keyword>
<dbReference type="InterPro" id="IPR018060">
    <property type="entry name" value="HTH_AraC"/>
</dbReference>
<dbReference type="STRING" id="1122198.SAMN02745729_101519"/>
<feature type="domain" description="HTH araC/xylS-type" evidence="4">
    <location>
        <begin position="167"/>
        <end position="273"/>
    </location>
</feature>
<dbReference type="Gene3D" id="1.10.10.60">
    <property type="entry name" value="Homeodomain-like"/>
    <property type="match status" value="1"/>
</dbReference>
<dbReference type="InterPro" id="IPR009057">
    <property type="entry name" value="Homeodomain-like_sf"/>
</dbReference>
<dbReference type="GO" id="GO:0003700">
    <property type="term" value="F:DNA-binding transcription factor activity"/>
    <property type="evidence" value="ECO:0007669"/>
    <property type="project" value="InterPro"/>
</dbReference>
<evidence type="ECO:0000256" key="3">
    <source>
        <dbReference type="ARBA" id="ARBA00023163"/>
    </source>
</evidence>
<dbReference type="PROSITE" id="PS01124">
    <property type="entry name" value="HTH_ARAC_FAMILY_2"/>
    <property type="match status" value="1"/>
</dbReference>
<reference evidence="6" key="1">
    <citation type="submission" date="2016-10" db="EMBL/GenBank/DDBJ databases">
        <authorList>
            <person name="Varghese N."/>
            <person name="Submissions S."/>
        </authorList>
    </citation>
    <scope>NUCLEOTIDE SEQUENCE [LARGE SCALE GENOMIC DNA]</scope>
    <source>
        <strain evidence="6">DSM 11526</strain>
    </source>
</reference>
<dbReference type="SUPFAM" id="SSF46689">
    <property type="entry name" value="Homeodomain-like"/>
    <property type="match status" value="1"/>
</dbReference>
<dbReference type="InterPro" id="IPR046532">
    <property type="entry name" value="DUF6597"/>
</dbReference>
<dbReference type="EMBL" id="FNRJ01000001">
    <property type="protein sequence ID" value="SEA12229.1"/>
    <property type="molecule type" value="Genomic_DNA"/>
</dbReference>
<evidence type="ECO:0000313" key="6">
    <source>
        <dbReference type="Proteomes" id="UP000242469"/>
    </source>
</evidence>